<gene>
    <name evidence="1" type="ORF">ZEAMMB73_Zm00001d016651</name>
</gene>
<sequence>MRLASQLMQLRTCFVGGHLTMHASIDGLVHAWIIA</sequence>
<evidence type="ECO:0000313" key="1">
    <source>
        <dbReference type="EMBL" id="AQK71369.1"/>
    </source>
</evidence>
<accession>A0A1D6H9I6</accession>
<proteinExistence type="predicted"/>
<name>A0A1D6H9I6_MAIZE</name>
<dbReference type="IntAct" id="A0A1D6H9I6">
    <property type="interactions" value="2"/>
</dbReference>
<dbReference type="InParanoid" id="A0A1D6H9I6"/>
<dbReference type="EMBL" id="CM000781">
    <property type="protein sequence ID" value="AQK71369.1"/>
    <property type="molecule type" value="Genomic_DNA"/>
</dbReference>
<reference evidence="1" key="1">
    <citation type="submission" date="2015-12" db="EMBL/GenBank/DDBJ databases">
        <title>Update maize B73 reference genome by single molecule sequencing technologies.</title>
        <authorList>
            <consortium name="Maize Genome Sequencing Project"/>
            <person name="Ware D."/>
        </authorList>
    </citation>
    <scope>NUCLEOTIDE SEQUENCE</scope>
    <source>
        <tissue evidence="1">Seedling</tissue>
    </source>
</reference>
<dbReference type="AlphaFoldDB" id="A0A1D6H9I6"/>
<organism evidence="1">
    <name type="scientific">Zea mays</name>
    <name type="common">Maize</name>
    <dbReference type="NCBI Taxonomy" id="4577"/>
    <lineage>
        <taxon>Eukaryota</taxon>
        <taxon>Viridiplantae</taxon>
        <taxon>Streptophyta</taxon>
        <taxon>Embryophyta</taxon>
        <taxon>Tracheophyta</taxon>
        <taxon>Spermatophyta</taxon>
        <taxon>Magnoliopsida</taxon>
        <taxon>Liliopsida</taxon>
        <taxon>Poales</taxon>
        <taxon>Poaceae</taxon>
        <taxon>PACMAD clade</taxon>
        <taxon>Panicoideae</taxon>
        <taxon>Andropogonodae</taxon>
        <taxon>Andropogoneae</taxon>
        <taxon>Tripsacinae</taxon>
        <taxon>Zea</taxon>
    </lineage>
</organism>
<protein>
    <submittedName>
        <fullName evidence="1">Uncharacterized protein</fullName>
    </submittedName>
</protein>